<evidence type="ECO:0000259" key="10">
    <source>
        <dbReference type="Pfam" id="PF22646"/>
    </source>
</evidence>
<keyword evidence="6" id="KW-0508">mRNA splicing</keyword>
<feature type="compositionally biased region" description="Basic and acidic residues" evidence="8">
    <location>
        <begin position="68"/>
        <end position="87"/>
    </location>
</feature>
<keyword evidence="4" id="KW-0747">Spliceosome</keyword>
<evidence type="ECO:0000256" key="8">
    <source>
        <dbReference type="SAM" id="MobiDB-lite"/>
    </source>
</evidence>
<dbReference type="Pfam" id="PF22646">
    <property type="entry name" value="PPP2R1A-like_HEAT"/>
    <property type="match status" value="1"/>
</dbReference>
<dbReference type="SUPFAM" id="SSF48371">
    <property type="entry name" value="ARM repeat"/>
    <property type="match status" value="1"/>
</dbReference>
<gene>
    <name evidence="11" type="primary">prp10</name>
    <name evidence="11" type="ORF">MBRA1_002294</name>
</gene>
<dbReference type="Pfam" id="PF08920">
    <property type="entry name" value="SF3b1"/>
    <property type="match status" value="1"/>
</dbReference>
<dbReference type="InterPro" id="IPR011989">
    <property type="entry name" value="ARM-like"/>
</dbReference>
<name>A0AAF0IP45_9BASI</name>
<dbReference type="GO" id="GO:0000245">
    <property type="term" value="P:spliceosomal complex assembly"/>
    <property type="evidence" value="ECO:0007669"/>
    <property type="project" value="InterPro"/>
</dbReference>
<dbReference type="GO" id="GO:0005681">
    <property type="term" value="C:spliceosomal complex"/>
    <property type="evidence" value="ECO:0007669"/>
    <property type="project" value="UniProtKB-KW"/>
</dbReference>
<evidence type="ECO:0000313" key="11">
    <source>
        <dbReference type="EMBL" id="WFC95642.1"/>
    </source>
</evidence>
<evidence type="ECO:0000256" key="6">
    <source>
        <dbReference type="ARBA" id="ARBA00023187"/>
    </source>
</evidence>
<dbReference type="InterPro" id="IPR016024">
    <property type="entry name" value="ARM-type_fold"/>
</dbReference>
<dbReference type="InterPro" id="IPR054573">
    <property type="entry name" value="PP2A/SF3B1-like_HEAT"/>
</dbReference>
<protein>
    <submittedName>
        <fullName evidence="11">U2 snRNP component prp10</fullName>
    </submittedName>
</protein>
<evidence type="ECO:0000256" key="5">
    <source>
        <dbReference type="ARBA" id="ARBA00022737"/>
    </source>
</evidence>
<feature type="compositionally biased region" description="Low complexity" evidence="8">
    <location>
        <begin position="151"/>
        <end position="160"/>
    </location>
</feature>
<evidence type="ECO:0000256" key="4">
    <source>
        <dbReference type="ARBA" id="ARBA00022728"/>
    </source>
</evidence>
<dbReference type="GO" id="GO:0003729">
    <property type="term" value="F:mRNA binding"/>
    <property type="evidence" value="ECO:0007669"/>
    <property type="project" value="InterPro"/>
</dbReference>
<reference evidence="11" key="1">
    <citation type="submission" date="2023-03" db="EMBL/GenBank/DDBJ databases">
        <title>Mating type loci evolution in Malassezia.</title>
        <authorList>
            <person name="Coelho M.A."/>
        </authorList>
    </citation>
    <scope>NUCLEOTIDE SEQUENCE</scope>
    <source>
        <strain evidence="11">CBS 14135</strain>
    </source>
</reference>
<proteinExistence type="inferred from homology"/>
<dbReference type="InterPro" id="IPR038737">
    <property type="entry name" value="SF3b_su1-like"/>
</dbReference>
<feature type="region of interest" description="Disordered" evidence="8">
    <location>
        <begin position="44"/>
        <end position="163"/>
    </location>
</feature>
<evidence type="ECO:0000256" key="3">
    <source>
        <dbReference type="ARBA" id="ARBA00022664"/>
    </source>
</evidence>
<dbReference type="Proteomes" id="UP001216638">
    <property type="component" value="Chromosome 2"/>
</dbReference>
<sequence length="1076" mass="118952">MAPGEDADGARANPLDQFTAPQHLLDEFADDAYDPLAERVEARQVQARESDYHRRRFQRDPGAPGADEGYRDAMRRAHLEREEERVRRFAAAKEGAAPDGAPERKRRWDVAPEEAADAEPKRRRSRWDEAPADEAAAPAAPRRSRWDEAPAEAPAAPAAHAPRRHYISDAELDQYLPSEGYAIVPPPPGYEPVQGAPPAGGYELPSAGDGARAATGLPEMVADVSTEVPGIGELAYLKPEDQTYFRAALAEEGPQRLPKEARRERLILQLLLKIKNGTPALRKAALKQLTESARMLGAGPLFDKILPLLMERSLEDQERHLLVKVVDRVLYRLDDLVRPYVHRILVVIEPLLIDEDYFVRVEGREIISNLAKAAGLAHMISTMRPDIDHADEYVRNTTARALAVVATALGVPALLPFLRAVCRSKKSWHARHTAVRVVQQIAIALGVGVLPHLRALVECIGPGLEDEQPKVRTMTALALAALAEAAAPYGIESFEHVLKPLWLGVRQQRGKGLAAFLKAVGFIVPLMDADATLYFVKEITPTLVREFGSADDEMRRIVLRVVQQCAAADGVSGAYVRDALLPDFLRHFWVRRMALDRRNVREVVRSTVAVAHKVGTADVVGRLVHLLKDDSEPFRRMALDAIREVVAQLGTAGIDERLEALLVDGMLYAFQEQSVEDRVVLDGVGTVAAGLGTRMQPYLTQIVSTILWRLNNKNAQTRQQAADLTTRLAPVLQQCGEEALLANLGVVLFEQLGEEFPEALASIIAAEGAIADAVGLTHMSPPVKDLLPRMTPILRNRHERVQEASIQLIGRIADRGAEFVSAREWMRICFELLDLLKAHRKSVRRAAVNSFGYIAKAIGPQDVLQVLLTNLRVQERQSRVCSTVAIAIVAETCGPFTCLPAILNEYRTPESSVQHGCLKALGWVFEYIGEMSKDYVYSVVTLLDDALTDRDPVQRQSAASIVKHLALGTAGLGQEDSMQHLLNLVWPNLFETSPHVIQSVMDAVEALRVSLGPGVLLYHTLQGLFHPARKVREVYVRTYNTTYLGAQDALVPYYPRLAAFNTARNDYTRHALDTLL</sequence>
<accession>A0AAF0IP45</accession>
<evidence type="ECO:0000256" key="2">
    <source>
        <dbReference type="ARBA" id="ARBA00005754"/>
    </source>
</evidence>
<feature type="compositionally biased region" description="Basic and acidic residues" evidence="8">
    <location>
        <begin position="101"/>
        <end position="110"/>
    </location>
</feature>
<comment type="subcellular location">
    <subcellularLocation>
        <location evidence="1">Nucleus</location>
    </subcellularLocation>
</comment>
<evidence type="ECO:0000313" key="12">
    <source>
        <dbReference type="Proteomes" id="UP001216638"/>
    </source>
</evidence>
<keyword evidence="3" id="KW-0507">mRNA processing</keyword>
<evidence type="ECO:0000256" key="1">
    <source>
        <dbReference type="ARBA" id="ARBA00004123"/>
    </source>
</evidence>
<dbReference type="Gene3D" id="1.25.10.10">
    <property type="entry name" value="Leucine-rich Repeat Variant"/>
    <property type="match status" value="3"/>
</dbReference>
<feature type="domain" description="Splicing factor 3B subunit 1" evidence="9">
    <location>
        <begin position="102"/>
        <end position="194"/>
    </location>
</feature>
<dbReference type="FunFam" id="1.25.10.10:FF:000088">
    <property type="entry name" value="Splicing factor 3b, subunit 1"/>
    <property type="match status" value="1"/>
</dbReference>
<keyword evidence="5" id="KW-0677">Repeat</keyword>
<dbReference type="PANTHER" id="PTHR12097">
    <property type="entry name" value="SPLICING FACTOR 3B, SUBUNIT 1-RELATED"/>
    <property type="match status" value="1"/>
</dbReference>
<dbReference type="EMBL" id="CP119952">
    <property type="protein sequence ID" value="WFC95642.1"/>
    <property type="molecule type" value="Genomic_DNA"/>
</dbReference>
<feature type="domain" description="Phosphatase PP2A regulatory subunit A/Splicing factor 3B subunit 1-like HEAT repeat" evidence="10">
    <location>
        <begin position="856"/>
        <end position="934"/>
    </location>
</feature>
<dbReference type="InterPro" id="IPR015016">
    <property type="entry name" value="SF3b_su1"/>
</dbReference>
<dbReference type="FunFam" id="1.25.10.10:FF:000039">
    <property type="entry name" value="Splicing factor 3B subunit 1"/>
    <property type="match status" value="1"/>
</dbReference>
<keyword evidence="12" id="KW-1185">Reference proteome</keyword>
<keyword evidence="7" id="KW-0539">Nucleus</keyword>
<evidence type="ECO:0000259" key="9">
    <source>
        <dbReference type="Pfam" id="PF08920"/>
    </source>
</evidence>
<dbReference type="AlphaFoldDB" id="A0AAF0IP45"/>
<evidence type="ECO:0000256" key="7">
    <source>
        <dbReference type="ARBA" id="ARBA00023242"/>
    </source>
</evidence>
<organism evidence="11 12">
    <name type="scientific">Malassezia brasiliensis</name>
    <dbReference type="NCBI Taxonomy" id="1821822"/>
    <lineage>
        <taxon>Eukaryota</taxon>
        <taxon>Fungi</taxon>
        <taxon>Dikarya</taxon>
        <taxon>Basidiomycota</taxon>
        <taxon>Ustilaginomycotina</taxon>
        <taxon>Malasseziomycetes</taxon>
        <taxon>Malasseziales</taxon>
        <taxon>Malasseziaceae</taxon>
        <taxon>Malassezia</taxon>
    </lineage>
</organism>
<comment type="similarity">
    <text evidence="2">Belongs to the SF3B1 family.</text>
</comment>